<dbReference type="Proteomes" id="UP000006729">
    <property type="component" value="Chromosome 6"/>
</dbReference>
<reference evidence="2 3" key="1">
    <citation type="journal article" date="2006" name="Science">
        <title>The genome of black cottonwood, Populus trichocarpa (Torr. &amp; Gray).</title>
        <authorList>
            <person name="Tuskan G.A."/>
            <person name="Difazio S."/>
            <person name="Jansson S."/>
            <person name="Bohlmann J."/>
            <person name="Grigoriev I."/>
            <person name="Hellsten U."/>
            <person name="Putnam N."/>
            <person name="Ralph S."/>
            <person name="Rombauts S."/>
            <person name="Salamov A."/>
            <person name="Schein J."/>
            <person name="Sterck L."/>
            <person name="Aerts A."/>
            <person name="Bhalerao R.R."/>
            <person name="Bhalerao R.P."/>
            <person name="Blaudez D."/>
            <person name="Boerjan W."/>
            <person name="Brun A."/>
            <person name="Brunner A."/>
            <person name="Busov V."/>
            <person name="Campbell M."/>
            <person name="Carlson J."/>
            <person name="Chalot M."/>
            <person name="Chapman J."/>
            <person name="Chen G.L."/>
            <person name="Cooper D."/>
            <person name="Coutinho P.M."/>
            <person name="Couturier J."/>
            <person name="Covert S."/>
            <person name="Cronk Q."/>
            <person name="Cunningham R."/>
            <person name="Davis J."/>
            <person name="Degroeve S."/>
            <person name="Dejardin A."/>
            <person name="Depamphilis C."/>
            <person name="Detter J."/>
            <person name="Dirks B."/>
            <person name="Dubchak I."/>
            <person name="Duplessis S."/>
            <person name="Ehlting J."/>
            <person name="Ellis B."/>
            <person name="Gendler K."/>
            <person name="Goodstein D."/>
            <person name="Gribskov M."/>
            <person name="Grimwood J."/>
            <person name="Groover A."/>
            <person name="Gunter L."/>
            <person name="Hamberger B."/>
            <person name="Heinze B."/>
            <person name="Helariutta Y."/>
            <person name="Henrissat B."/>
            <person name="Holligan D."/>
            <person name="Holt R."/>
            <person name="Huang W."/>
            <person name="Islam-Faridi N."/>
            <person name="Jones S."/>
            <person name="Jones-Rhoades M."/>
            <person name="Jorgensen R."/>
            <person name="Joshi C."/>
            <person name="Kangasjarvi J."/>
            <person name="Karlsson J."/>
            <person name="Kelleher C."/>
            <person name="Kirkpatrick R."/>
            <person name="Kirst M."/>
            <person name="Kohler A."/>
            <person name="Kalluri U."/>
            <person name="Larimer F."/>
            <person name="Leebens-Mack J."/>
            <person name="Leple J.C."/>
            <person name="Locascio P."/>
            <person name="Lou Y."/>
            <person name="Lucas S."/>
            <person name="Martin F."/>
            <person name="Montanini B."/>
            <person name="Napoli C."/>
            <person name="Nelson D.R."/>
            <person name="Nelson C."/>
            <person name="Nieminen K."/>
            <person name="Nilsson O."/>
            <person name="Pereda V."/>
            <person name="Peter G."/>
            <person name="Philippe R."/>
            <person name="Pilate G."/>
            <person name="Poliakov A."/>
            <person name="Razumovskaya J."/>
            <person name="Richardson P."/>
            <person name="Rinaldi C."/>
            <person name="Ritland K."/>
            <person name="Rouze P."/>
            <person name="Ryaboy D."/>
            <person name="Schmutz J."/>
            <person name="Schrader J."/>
            <person name="Segerman B."/>
            <person name="Shin H."/>
            <person name="Siddiqui A."/>
            <person name="Sterky F."/>
            <person name="Terry A."/>
            <person name="Tsai C.J."/>
            <person name="Uberbacher E."/>
            <person name="Unneberg P."/>
            <person name="Vahala J."/>
            <person name="Wall K."/>
            <person name="Wessler S."/>
            <person name="Yang G."/>
            <person name="Yin T."/>
            <person name="Douglas C."/>
            <person name="Marra M."/>
            <person name="Sandberg G."/>
            <person name="Van de Peer Y."/>
            <person name="Rokhsar D."/>
        </authorList>
    </citation>
    <scope>NUCLEOTIDE SEQUENCE [LARGE SCALE GENOMIC DNA]</scope>
    <source>
        <strain evidence="3">cv. Nisqually</strain>
    </source>
</reference>
<keyword evidence="3" id="KW-1185">Reference proteome</keyword>
<evidence type="ECO:0000313" key="2">
    <source>
        <dbReference type="EMBL" id="RQO91636.1"/>
    </source>
</evidence>
<sequence>MMTRVPWNTLSIAQHQKTCHHARFSIVIRILLFLASYHATDEDFLLNLNRKQSTKRVSGPRSRKKEKGKKDPFVLNACFIWFLRCCFVQILRFTFAPQMFKGIQCRNALFHASIFSLPCPVYGVDLTG</sequence>
<accession>A0A3N7F2M4</accession>
<evidence type="ECO:0000256" key="1">
    <source>
        <dbReference type="SAM" id="Phobius"/>
    </source>
</evidence>
<dbReference type="AlphaFoldDB" id="A0A3N7F2M4"/>
<keyword evidence="1" id="KW-1133">Transmembrane helix</keyword>
<dbReference type="EMBL" id="CM009295">
    <property type="protein sequence ID" value="RQO91636.1"/>
    <property type="molecule type" value="Genomic_DNA"/>
</dbReference>
<dbReference type="InParanoid" id="A0A3N7F2M4"/>
<protein>
    <submittedName>
        <fullName evidence="2">Uncharacterized protein</fullName>
    </submittedName>
</protein>
<organism evidence="2 3">
    <name type="scientific">Populus trichocarpa</name>
    <name type="common">Western balsam poplar</name>
    <name type="synonym">Populus balsamifera subsp. trichocarpa</name>
    <dbReference type="NCBI Taxonomy" id="3694"/>
    <lineage>
        <taxon>Eukaryota</taxon>
        <taxon>Viridiplantae</taxon>
        <taxon>Streptophyta</taxon>
        <taxon>Embryophyta</taxon>
        <taxon>Tracheophyta</taxon>
        <taxon>Spermatophyta</taxon>
        <taxon>Magnoliopsida</taxon>
        <taxon>eudicotyledons</taxon>
        <taxon>Gunneridae</taxon>
        <taxon>Pentapetalae</taxon>
        <taxon>rosids</taxon>
        <taxon>fabids</taxon>
        <taxon>Malpighiales</taxon>
        <taxon>Salicaceae</taxon>
        <taxon>Saliceae</taxon>
        <taxon>Populus</taxon>
    </lineage>
</organism>
<keyword evidence="1" id="KW-0472">Membrane</keyword>
<keyword evidence="1" id="KW-0812">Transmembrane</keyword>
<evidence type="ECO:0000313" key="3">
    <source>
        <dbReference type="Proteomes" id="UP000006729"/>
    </source>
</evidence>
<gene>
    <name evidence="2" type="ORF">POPTR_006G127050</name>
</gene>
<proteinExistence type="predicted"/>
<dbReference type="Gramene" id="Potri.006G127050.1.v4.1">
    <property type="protein sequence ID" value="Potri.006G127050.1.v4.1"/>
    <property type="gene ID" value="Potri.006G127050.v4.1"/>
</dbReference>
<feature type="transmembrane region" description="Helical" evidence="1">
    <location>
        <begin position="73"/>
        <end position="91"/>
    </location>
</feature>
<name>A0A3N7F2M4_POPTR</name>